<dbReference type="GO" id="GO:0015833">
    <property type="term" value="P:peptide transport"/>
    <property type="evidence" value="ECO:0007669"/>
    <property type="project" value="TreeGrafter"/>
</dbReference>
<dbReference type="RefSeq" id="WP_192755262.1">
    <property type="nucleotide sequence ID" value="NZ_BAABJL010000005.1"/>
</dbReference>
<organism evidence="3 4">
    <name type="scientific">Actinopolymorpha pittospori</name>
    <dbReference type="NCBI Taxonomy" id="648752"/>
    <lineage>
        <taxon>Bacteria</taxon>
        <taxon>Bacillati</taxon>
        <taxon>Actinomycetota</taxon>
        <taxon>Actinomycetes</taxon>
        <taxon>Propionibacteriales</taxon>
        <taxon>Actinopolymorphaceae</taxon>
        <taxon>Actinopolymorpha</taxon>
    </lineage>
</organism>
<evidence type="ECO:0000259" key="2">
    <source>
        <dbReference type="Pfam" id="PF00496"/>
    </source>
</evidence>
<comment type="caution">
    <text evidence="3">The sequence shown here is derived from an EMBL/GenBank/DDBJ whole genome shotgun (WGS) entry which is preliminary data.</text>
</comment>
<sequence>MSAARSSGMERRDLLRWSGSTILGASLLSGCELLSTDPSDKKKESGGGSNPDAKEAPALAALVKQGKLPPLAQRLPKSPVVVTPVKQVGQYGGTIRSATTSQSASQLLIVAREGLVEWAPGKTEVVPGLAESWDITEDGRVYTFHLREGARWSDGHPFTADDLVFYYEAILSNTVLTPVFPTWLTIGGKPVRIAKVDDHTVTFSFEAPHGLLLRYLAFRGALHGALLWPKHYLSQFHPDFTSKAKLDQQVKDSGYKEWMDFFLSRSTPAENPERPVMAAWRLTKAMTGGDTRAIAERNPYYWKVDTQGRQLPYVDRLVQERLDPEVITLRAINGNLDLQFETVSLRDLPVLADSADKNGIRVLRWASDAPWIAMYMNQSDKDPVLRALMQNIDVRAGLSHALNRGELNKLLYSNAGGIRQPCAVPQDDYYLEGSGERFTEYDVAKANELLDRAGLDRRDAEGMRLRPDGRPLSLLITTFTYEYGGTVPSVDAYEIVRQHWQKVGVRATVQNVADTLWSERATSNLLDIPGYTVGGILWDVDPLWYVPTSRSTYWASGYGEWYETGGKQGMEPPEQFRKLQDLYDRMASEIDDQARLELGHQILRAHDENVWMIGTVTAPFAPVVASADLVNLLDEAVLSYRLHFSATSWMEQLAYRNPDEH</sequence>
<name>A0A927N4X5_9ACTN</name>
<feature type="domain" description="Solute-binding protein family 5" evidence="2">
    <location>
        <begin position="124"/>
        <end position="545"/>
    </location>
</feature>
<dbReference type="InterPro" id="IPR000914">
    <property type="entry name" value="SBP_5_dom"/>
</dbReference>
<keyword evidence="4" id="KW-1185">Reference proteome</keyword>
<protein>
    <submittedName>
        <fullName evidence="3">Peptide/nickel transport system substrate-binding protein</fullName>
    </submittedName>
</protein>
<dbReference type="Gene3D" id="3.10.105.10">
    <property type="entry name" value="Dipeptide-binding Protein, Domain 3"/>
    <property type="match status" value="1"/>
</dbReference>
<feature type="region of interest" description="Disordered" evidence="1">
    <location>
        <begin position="35"/>
        <end position="54"/>
    </location>
</feature>
<evidence type="ECO:0000313" key="3">
    <source>
        <dbReference type="EMBL" id="MBE1612164.1"/>
    </source>
</evidence>
<dbReference type="Gene3D" id="3.40.190.10">
    <property type="entry name" value="Periplasmic binding protein-like II"/>
    <property type="match status" value="1"/>
</dbReference>
<dbReference type="CDD" id="cd08500">
    <property type="entry name" value="PBP2_NikA_DppA_OppA_like_4"/>
    <property type="match status" value="1"/>
</dbReference>
<dbReference type="AlphaFoldDB" id="A0A927N4X5"/>
<proteinExistence type="predicted"/>
<dbReference type="EMBL" id="JADBEM010000001">
    <property type="protein sequence ID" value="MBE1612164.1"/>
    <property type="molecule type" value="Genomic_DNA"/>
</dbReference>
<dbReference type="PROSITE" id="PS51257">
    <property type="entry name" value="PROKAR_LIPOPROTEIN"/>
    <property type="match status" value="1"/>
</dbReference>
<dbReference type="PANTHER" id="PTHR30290">
    <property type="entry name" value="PERIPLASMIC BINDING COMPONENT OF ABC TRANSPORTER"/>
    <property type="match status" value="1"/>
</dbReference>
<evidence type="ECO:0000256" key="1">
    <source>
        <dbReference type="SAM" id="MobiDB-lite"/>
    </source>
</evidence>
<dbReference type="SUPFAM" id="SSF53850">
    <property type="entry name" value="Periplasmic binding protein-like II"/>
    <property type="match status" value="1"/>
</dbReference>
<dbReference type="InterPro" id="IPR039424">
    <property type="entry name" value="SBP_5"/>
</dbReference>
<accession>A0A927N4X5</accession>
<gene>
    <name evidence="3" type="ORF">HEB94_009012</name>
</gene>
<dbReference type="Proteomes" id="UP000638648">
    <property type="component" value="Unassembled WGS sequence"/>
</dbReference>
<evidence type="ECO:0000313" key="4">
    <source>
        <dbReference type="Proteomes" id="UP000638648"/>
    </source>
</evidence>
<reference evidence="3" key="1">
    <citation type="submission" date="2020-10" db="EMBL/GenBank/DDBJ databases">
        <title>Sequencing the genomes of 1000 actinobacteria strains.</title>
        <authorList>
            <person name="Klenk H.-P."/>
        </authorList>
    </citation>
    <scope>NUCLEOTIDE SEQUENCE</scope>
    <source>
        <strain evidence="3">DSM 45354</strain>
    </source>
</reference>
<dbReference type="PANTHER" id="PTHR30290:SF62">
    <property type="entry name" value="OLIGOPEPTIDE ABC TRANSPORTER, PERIPLASMIC OLIGOPEPTIDE-BINDING PROTEIN"/>
    <property type="match status" value="1"/>
</dbReference>
<dbReference type="Pfam" id="PF00496">
    <property type="entry name" value="SBP_bac_5"/>
    <property type="match status" value="1"/>
</dbReference>
<dbReference type="GO" id="GO:1904680">
    <property type="term" value="F:peptide transmembrane transporter activity"/>
    <property type="evidence" value="ECO:0007669"/>
    <property type="project" value="TreeGrafter"/>
</dbReference>